<name>A0A3B3R2K4_9TELE</name>
<dbReference type="Gene3D" id="2.20.160.10">
    <property type="entry name" value="titin domain like"/>
    <property type="match status" value="1"/>
</dbReference>
<dbReference type="PANTHER" id="PTHR15143">
    <property type="entry name" value="TELETHONIN"/>
    <property type="match status" value="1"/>
</dbReference>
<reference evidence="1" key="1">
    <citation type="submission" date="2025-08" db="UniProtKB">
        <authorList>
            <consortium name="Ensembl"/>
        </authorList>
    </citation>
    <scope>IDENTIFICATION</scope>
</reference>
<dbReference type="GO" id="GO:0003009">
    <property type="term" value="P:skeletal muscle contraction"/>
    <property type="evidence" value="ECO:0007669"/>
    <property type="project" value="TreeGrafter"/>
</dbReference>
<dbReference type="OrthoDB" id="9949665at2759"/>
<dbReference type="GO" id="GO:0008307">
    <property type="term" value="F:structural constituent of muscle"/>
    <property type="evidence" value="ECO:0007669"/>
    <property type="project" value="TreeGrafter"/>
</dbReference>
<sequence length="174" mass="20373">MNCLSRKEHSYLVNAHCEVEESNVEKREGCYFAWLDLVMETRPEQNTTLSENMTRPKESYTQRQVDHFLVQRSLDQRIRMGRLGQRMEEYHLPYRNVLPVPMFVPWNVASLRDSQRTPTPELERGRSNGLCADKKDVSEITKDIPKVVQPSRVDFRASLLISPPGESIRTLQRR</sequence>
<dbReference type="AlphaFoldDB" id="A0A3B3R2K4"/>
<dbReference type="GO" id="GO:0055008">
    <property type="term" value="P:cardiac muscle tissue morphogenesis"/>
    <property type="evidence" value="ECO:0007669"/>
    <property type="project" value="TreeGrafter"/>
</dbReference>
<dbReference type="GO" id="GO:0060048">
    <property type="term" value="P:cardiac muscle contraction"/>
    <property type="evidence" value="ECO:0007669"/>
    <property type="project" value="TreeGrafter"/>
</dbReference>
<accession>A0A3B3R2K4</accession>
<dbReference type="GO" id="GO:0030674">
    <property type="term" value="F:protein-macromolecule adaptor activity"/>
    <property type="evidence" value="ECO:0007669"/>
    <property type="project" value="TreeGrafter"/>
</dbReference>
<keyword evidence="2" id="KW-1185">Reference proteome</keyword>
<dbReference type="GO" id="GO:0055003">
    <property type="term" value="P:cardiac myofibril assembly"/>
    <property type="evidence" value="ECO:0007669"/>
    <property type="project" value="TreeGrafter"/>
</dbReference>
<dbReference type="PANTHER" id="PTHR15143:SF0">
    <property type="entry name" value="TELETHONIN"/>
    <property type="match status" value="1"/>
</dbReference>
<dbReference type="GO" id="GO:0030241">
    <property type="term" value="P:skeletal muscle myosin thick filament assembly"/>
    <property type="evidence" value="ECO:0007669"/>
    <property type="project" value="TreeGrafter"/>
</dbReference>
<dbReference type="GO" id="GO:0048769">
    <property type="term" value="P:sarcomerogenesis"/>
    <property type="evidence" value="ECO:0007669"/>
    <property type="project" value="TreeGrafter"/>
</dbReference>
<dbReference type="GeneTree" id="ENSGT00390000012014"/>
<dbReference type="Pfam" id="PF09470">
    <property type="entry name" value="Telethonin"/>
    <property type="match status" value="1"/>
</dbReference>
<dbReference type="Proteomes" id="UP000261540">
    <property type="component" value="Unplaced"/>
</dbReference>
<dbReference type="GeneID" id="111844156"/>
<dbReference type="RefSeq" id="XP_023668142.1">
    <property type="nucleotide sequence ID" value="XM_023812374.2"/>
</dbReference>
<evidence type="ECO:0000313" key="2">
    <source>
        <dbReference type="Proteomes" id="UP000261540"/>
    </source>
</evidence>
<dbReference type="GO" id="GO:0030018">
    <property type="term" value="C:Z disc"/>
    <property type="evidence" value="ECO:0007669"/>
    <property type="project" value="TreeGrafter"/>
</dbReference>
<dbReference type="GO" id="GO:0031432">
    <property type="term" value="F:titin binding"/>
    <property type="evidence" value="ECO:0007669"/>
    <property type="project" value="TreeGrafter"/>
</dbReference>
<dbReference type="GO" id="GO:0070080">
    <property type="term" value="F:titin Z domain binding"/>
    <property type="evidence" value="ECO:0007669"/>
    <property type="project" value="TreeGrafter"/>
</dbReference>
<protein>
    <submittedName>
        <fullName evidence="1">Telethonin-like</fullName>
    </submittedName>
</protein>
<dbReference type="GO" id="GO:0030240">
    <property type="term" value="P:skeletal muscle thin filament assembly"/>
    <property type="evidence" value="ECO:0007669"/>
    <property type="project" value="TreeGrafter"/>
</dbReference>
<organism evidence="1 2">
    <name type="scientific">Paramormyrops kingsleyae</name>
    <dbReference type="NCBI Taxonomy" id="1676925"/>
    <lineage>
        <taxon>Eukaryota</taxon>
        <taxon>Metazoa</taxon>
        <taxon>Chordata</taxon>
        <taxon>Craniata</taxon>
        <taxon>Vertebrata</taxon>
        <taxon>Euteleostomi</taxon>
        <taxon>Actinopterygii</taxon>
        <taxon>Neopterygii</taxon>
        <taxon>Teleostei</taxon>
        <taxon>Osteoglossocephala</taxon>
        <taxon>Osteoglossomorpha</taxon>
        <taxon>Osteoglossiformes</taxon>
        <taxon>Mormyridae</taxon>
        <taxon>Paramormyrops</taxon>
    </lineage>
</organism>
<dbReference type="InterPro" id="IPR015667">
    <property type="entry name" value="Telethonin"/>
</dbReference>
<dbReference type="InterPro" id="IPR023111">
    <property type="entry name" value="Titin-like_dom_sf"/>
</dbReference>
<proteinExistence type="predicted"/>
<dbReference type="GO" id="GO:0035995">
    <property type="term" value="P:detection of muscle stretch"/>
    <property type="evidence" value="ECO:0007669"/>
    <property type="project" value="TreeGrafter"/>
</dbReference>
<reference evidence="1" key="2">
    <citation type="submission" date="2025-09" db="UniProtKB">
        <authorList>
            <consortium name="Ensembl"/>
        </authorList>
    </citation>
    <scope>IDENTIFICATION</scope>
</reference>
<dbReference type="Ensembl" id="ENSPKIT00000023041.1">
    <property type="protein sequence ID" value="ENSPKIP00000011916.1"/>
    <property type="gene ID" value="ENSPKIG00000018337.1"/>
</dbReference>
<dbReference type="KEGG" id="pki:111844156"/>
<evidence type="ECO:0000313" key="1">
    <source>
        <dbReference type="Ensembl" id="ENSPKIP00000011916.1"/>
    </source>
</evidence>